<accession>A0A1H8UPW0</accession>
<protein>
    <submittedName>
        <fullName evidence="2">HEAT repeat-containing protein</fullName>
    </submittedName>
</protein>
<dbReference type="SUPFAM" id="SSF48371">
    <property type="entry name" value="ARM repeat"/>
    <property type="match status" value="1"/>
</dbReference>
<dbReference type="InterPro" id="IPR016024">
    <property type="entry name" value="ARM-type_fold"/>
</dbReference>
<dbReference type="SMART" id="SM00567">
    <property type="entry name" value="EZ_HEAT"/>
    <property type="match status" value="4"/>
</dbReference>
<dbReference type="Pfam" id="PF13646">
    <property type="entry name" value="HEAT_2"/>
    <property type="match status" value="2"/>
</dbReference>
<dbReference type="AlphaFoldDB" id="A0A1H8UPW0"/>
<dbReference type="Gene3D" id="1.25.10.10">
    <property type="entry name" value="Leucine-rich Repeat Variant"/>
    <property type="match status" value="1"/>
</dbReference>
<evidence type="ECO:0000256" key="1">
    <source>
        <dbReference type="SAM" id="MobiDB-lite"/>
    </source>
</evidence>
<dbReference type="InterPro" id="IPR004155">
    <property type="entry name" value="PBS_lyase_HEAT"/>
</dbReference>
<keyword evidence="3" id="KW-1185">Reference proteome</keyword>
<dbReference type="EMBL" id="FODV01000012">
    <property type="protein sequence ID" value="SEP05239.1"/>
    <property type="molecule type" value="Genomic_DNA"/>
</dbReference>
<proteinExistence type="predicted"/>
<name>A0A1H8UPW0_9EURY</name>
<evidence type="ECO:0000313" key="3">
    <source>
        <dbReference type="Proteomes" id="UP000199126"/>
    </source>
</evidence>
<dbReference type="InterPro" id="IPR011989">
    <property type="entry name" value="ARM-like"/>
</dbReference>
<dbReference type="PANTHER" id="PTHR12697">
    <property type="entry name" value="PBS LYASE HEAT-LIKE PROTEIN"/>
    <property type="match status" value="1"/>
</dbReference>
<feature type="region of interest" description="Disordered" evidence="1">
    <location>
        <begin position="1"/>
        <end position="49"/>
    </location>
</feature>
<evidence type="ECO:0000313" key="2">
    <source>
        <dbReference type="EMBL" id="SEP05239.1"/>
    </source>
</evidence>
<dbReference type="GO" id="GO:0016491">
    <property type="term" value="F:oxidoreductase activity"/>
    <property type="evidence" value="ECO:0007669"/>
    <property type="project" value="TreeGrafter"/>
</dbReference>
<sequence length="294" mass="32328">MTDSDDPDCPSFDPDRPMDPEEAAEGPTDPRVHPEASPGFDDDREGLDEIEVSRDVTIGDASKRELSASDVAPLVDESVATKLEALTQGDLVERRRAALALAEADRSRPVVDALVVAGRTDDDSEVRQFAVEALGKLGGERSEVGALAIADDDDPWVRAEAIVTLDRLDRVAHAERIEDGLTDDHHAVRRNAAISLFKHRGEAMCDTLLEQTEDPSERVREWATHLLAGVDDDRAESRLEEIAADDTECEIVRRTAVHALQTDAGKFRRQFRGALDETTQKLPGEDPLNRQPEL</sequence>
<reference evidence="3" key="1">
    <citation type="submission" date="2016-10" db="EMBL/GenBank/DDBJ databases">
        <authorList>
            <person name="Varghese N."/>
            <person name="Submissions S."/>
        </authorList>
    </citation>
    <scope>NUCLEOTIDE SEQUENCE [LARGE SCALE GENOMIC DNA]</scope>
    <source>
        <strain evidence="3">CGMCC 1.10121</strain>
    </source>
</reference>
<dbReference type="RefSeq" id="WP_244531585.1">
    <property type="nucleotide sequence ID" value="NZ_FODV01000012.1"/>
</dbReference>
<dbReference type="Proteomes" id="UP000199126">
    <property type="component" value="Unassembled WGS sequence"/>
</dbReference>
<dbReference type="PANTHER" id="PTHR12697:SF5">
    <property type="entry name" value="DEOXYHYPUSINE HYDROXYLASE"/>
    <property type="match status" value="1"/>
</dbReference>
<organism evidence="2 3">
    <name type="scientific">Halogranum amylolyticum</name>
    <dbReference type="NCBI Taxonomy" id="660520"/>
    <lineage>
        <taxon>Archaea</taxon>
        <taxon>Methanobacteriati</taxon>
        <taxon>Methanobacteriota</taxon>
        <taxon>Stenosarchaea group</taxon>
        <taxon>Halobacteria</taxon>
        <taxon>Halobacteriales</taxon>
        <taxon>Haloferacaceae</taxon>
    </lineage>
</organism>
<feature type="compositionally biased region" description="Acidic residues" evidence="1">
    <location>
        <begin position="40"/>
        <end position="49"/>
    </location>
</feature>
<gene>
    <name evidence="2" type="ORF">SAMN04487948_11222</name>
</gene>
<feature type="region of interest" description="Disordered" evidence="1">
    <location>
        <begin position="274"/>
        <end position="294"/>
    </location>
</feature>